<dbReference type="Gramene" id="Os01t0231950-00">
    <property type="protein sequence ID" value="Os01t0231950-00"/>
    <property type="gene ID" value="Os01g0231950"/>
</dbReference>
<feature type="region of interest" description="Disordered" evidence="1">
    <location>
        <begin position="1"/>
        <end position="196"/>
    </location>
</feature>
<reference evidence="3" key="1">
    <citation type="journal article" date="2005" name="Nature">
        <title>The map-based sequence of the rice genome.</title>
        <authorList>
            <consortium name="International rice genome sequencing project (IRGSP)"/>
            <person name="Matsumoto T."/>
            <person name="Wu J."/>
            <person name="Kanamori H."/>
            <person name="Katayose Y."/>
            <person name="Fujisawa M."/>
            <person name="Namiki N."/>
            <person name="Mizuno H."/>
            <person name="Yamamoto K."/>
            <person name="Antonio B.A."/>
            <person name="Baba T."/>
            <person name="Sakata K."/>
            <person name="Nagamura Y."/>
            <person name="Aoki H."/>
            <person name="Arikawa K."/>
            <person name="Arita K."/>
            <person name="Bito T."/>
            <person name="Chiden Y."/>
            <person name="Fujitsuka N."/>
            <person name="Fukunaka R."/>
            <person name="Hamada M."/>
            <person name="Harada C."/>
            <person name="Hayashi A."/>
            <person name="Hijishita S."/>
            <person name="Honda M."/>
            <person name="Hosokawa S."/>
            <person name="Ichikawa Y."/>
            <person name="Idonuma A."/>
            <person name="Iijima M."/>
            <person name="Ikeda M."/>
            <person name="Ikeno M."/>
            <person name="Ito K."/>
            <person name="Ito S."/>
            <person name="Ito T."/>
            <person name="Ito Y."/>
            <person name="Ito Y."/>
            <person name="Iwabuchi A."/>
            <person name="Kamiya K."/>
            <person name="Karasawa W."/>
            <person name="Kurita K."/>
            <person name="Katagiri S."/>
            <person name="Kikuta A."/>
            <person name="Kobayashi H."/>
            <person name="Kobayashi N."/>
            <person name="Machita K."/>
            <person name="Maehara T."/>
            <person name="Masukawa M."/>
            <person name="Mizubayashi T."/>
            <person name="Mukai Y."/>
            <person name="Nagasaki H."/>
            <person name="Nagata Y."/>
            <person name="Naito S."/>
            <person name="Nakashima M."/>
            <person name="Nakama Y."/>
            <person name="Nakamichi Y."/>
            <person name="Nakamura M."/>
            <person name="Meguro A."/>
            <person name="Negishi M."/>
            <person name="Ohta I."/>
            <person name="Ohta T."/>
            <person name="Okamoto M."/>
            <person name="Ono N."/>
            <person name="Saji S."/>
            <person name="Sakaguchi M."/>
            <person name="Sakai K."/>
            <person name="Shibata M."/>
            <person name="Shimokawa T."/>
            <person name="Song J."/>
            <person name="Takazaki Y."/>
            <person name="Terasawa K."/>
            <person name="Tsugane M."/>
            <person name="Tsuji K."/>
            <person name="Ueda S."/>
            <person name="Waki K."/>
            <person name="Yamagata H."/>
            <person name="Yamamoto M."/>
            <person name="Yamamoto S."/>
            <person name="Yamane H."/>
            <person name="Yoshiki S."/>
            <person name="Yoshihara R."/>
            <person name="Yukawa K."/>
            <person name="Zhong H."/>
            <person name="Yano M."/>
            <person name="Yuan Q."/>
            <person name="Ouyang S."/>
            <person name="Liu J."/>
            <person name="Jones K.M."/>
            <person name="Gansberger K."/>
            <person name="Moffat K."/>
            <person name="Hill J."/>
            <person name="Bera J."/>
            <person name="Fadrosh D."/>
            <person name="Jin S."/>
            <person name="Johri S."/>
            <person name="Kim M."/>
            <person name="Overton L."/>
            <person name="Reardon M."/>
            <person name="Tsitrin T."/>
            <person name="Vuong H."/>
            <person name="Weaver B."/>
            <person name="Ciecko A."/>
            <person name="Tallon L."/>
            <person name="Jackson J."/>
            <person name="Pai G."/>
            <person name="Aken S.V."/>
            <person name="Utterback T."/>
            <person name="Reidmuller S."/>
            <person name="Feldblyum T."/>
            <person name="Hsiao J."/>
            <person name="Zismann V."/>
            <person name="Iobst S."/>
            <person name="de Vazeille A.R."/>
            <person name="Buell C.R."/>
            <person name="Ying K."/>
            <person name="Li Y."/>
            <person name="Lu T."/>
            <person name="Huang Y."/>
            <person name="Zhao Q."/>
            <person name="Feng Q."/>
            <person name="Zhang L."/>
            <person name="Zhu J."/>
            <person name="Weng Q."/>
            <person name="Mu J."/>
            <person name="Lu Y."/>
            <person name="Fan D."/>
            <person name="Liu Y."/>
            <person name="Guan J."/>
            <person name="Zhang Y."/>
            <person name="Yu S."/>
            <person name="Liu X."/>
            <person name="Zhang Y."/>
            <person name="Hong G."/>
            <person name="Han B."/>
            <person name="Choisne N."/>
            <person name="Demange N."/>
            <person name="Orjeda G."/>
            <person name="Samain S."/>
            <person name="Cattolico L."/>
            <person name="Pelletier E."/>
            <person name="Couloux A."/>
            <person name="Segurens B."/>
            <person name="Wincker P."/>
            <person name="D'Hont A."/>
            <person name="Scarpelli C."/>
            <person name="Weissenbach J."/>
            <person name="Salanoubat M."/>
            <person name="Quetier F."/>
            <person name="Yu Y."/>
            <person name="Kim H.R."/>
            <person name="Rambo T."/>
            <person name="Currie J."/>
            <person name="Collura K."/>
            <person name="Luo M."/>
            <person name="Yang T."/>
            <person name="Ammiraju J.S.S."/>
            <person name="Engler F."/>
            <person name="Soderlund C."/>
            <person name="Wing R.A."/>
            <person name="Palmer L.E."/>
            <person name="de la Bastide M."/>
            <person name="Spiegel L."/>
            <person name="Nascimento L."/>
            <person name="Zutavern T."/>
            <person name="O'Shaughnessy A."/>
            <person name="Dike S."/>
            <person name="Dedhia N."/>
            <person name="Preston R."/>
            <person name="Balija V."/>
            <person name="McCombie W.R."/>
            <person name="Chow T."/>
            <person name="Chen H."/>
            <person name="Chung M."/>
            <person name="Chen C."/>
            <person name="Shaw J."/>
            <person name="Wu H."/>
            <person name="Hsiao K."/>
            <person name="Chao Y."/>
            <person name="Chu M."/>
            <person name="Cheng C."/>
            <person name="Hour A."/>
            <person name="Lee P."/>
            <person name="Lin S."/>
            <person name="Lin Y."/>
            <person name="Liou J."/>
            <person name="Liu S."/>
            <person name="Hsing Y."/>
            <person name="Raghuvanshi S."/>
            <person name="Mohanty A."/>
            <person name="Bharti A.K."/>
            <person name="Gaur A."/>
            <person name="Gupta V."/>
            <person name="Kumar D."/>
            <person name="Ravi V."/>
            <person name="Vij S."/>
            <person name="Kapur A."/>
            <person name="Khurana P."/>
            <person name="Khurana P."/>
            <person name="Khurana J.P."/>
            <person name="Tyagi A.K."/>
            <person name="Gaikwad K."/>
            <person name="Singh A."/>
            <person name="Dalal V."/>
            <person name="Srivastava S."/>
            <person name="Dixit A."/>
            <person name="Pal A.K."/>
            <person name="Ghazi I.A."/>
            <person name="Yadav M."/>
            <person name="Pandit A."/>
            <person name="Bhargava A."/>
            <person name="Sureshbabu K."/>
            <person name="Batra K."/>
            <person name="Sharma T.R."/>
            <person name="Mohapatra T."/>
            <person name="Singh N.K."/>
            <person name="Messing J."/>
            <person name="Nelson A.B."/>
            <person name="Fuks G."/>
            <person name="Kavchok S."/>
            <person name="Keizer G."/>
            <person name="Linton E."/>
            <person name="Llaca V."/>
            <person name="Song R."/>
            <person name="Tanyolac B."/>
            <person name="Young S."/>
            <person name="Ho-Il K."/>
            <person name="Hahn J.H."/>
            <person name="Sangsakoo G."/>
            <person name="Vanavichit A."/>
            <person name="de Mattos Luiz.A.T."/>
            <person name="Zimmer P.D."/>
            <person name="Malone G."/>
            <person name="Dellagostin O."/>
            <person name="de Oliveira A.C."/>
            <person name="Bevan M."/>
            <person name="Bancroft I."/>
            <person name="Minx P."/>
            <person name="Cordum H."/>
            <person name="Wilson R."/>
            <person name="Cheng Z."/>
            <person name="Jin W."/>
            <person name="Jiang J."/>
            <person name="Leong S.A."/>
            <person name="Iwama H."/>
            <person name="Gojobori T."/>
            <person name="Itoh T."/>
            <person name="Niimura Y."/>
            <person name="Fujii Y."/>
            <person name="Habara T."/>
            <person name="Sakai H."/>
            <person name="Sato Y."/>
            <person name="Wilson G."/>
            <person name="Kumar K."/>
            <person name="McCouch S."/>
            <person name="Juretic N."/>
            <person name="Hoen D."/>
            <person name="Wright S."/>
            <person name="Bruskiewich R."/>
            <person name="Bureau T."/>
            <person name="Miyao A."/>
            <person name="Hirochika H."/>
            <person name="Nishikawa T."/>
            <person name="Kadowaki K."/>
            <person name="Sugiura M."/>
            <person name="Burr B."/>
            <person name="Sasaki T."/>
        </authorList>
    </citation>
    <scope>NUCLEOTIDE SEQUENCE [LARGE SCALE GENOMIC DNA]</scope>
    <source>
        <strain evidence="3">cv. Nipponbare</strain>
    </source>
</reference>
<reference evidence="2 3" key="2">
    <citation type="journal article" date="2013" name="Plant Cell Physiol.">
        <title>Rice Annotation Project Database (RAP-DB): an integrative and interactive database for rice genomics.</title>
        <authorList>
            <person name="Sakai H."/>
            <person name="Lee S.S."/>
            <person name="Tanaka T."/>
            <person name="Numa H."/>
            <person name="Kim J."/>
            <person name="Kawahara Y."/>
            <person name="Wakimoto H."/>
            <person name="Yang C.C."/>
            <person name="Iwamoto M."/>
            <person name="Abe T."/>
            <person name="Yamada Y."/>
            <person name="Muto A."/>
            <person name="Inokuchi H."/>
            <person name="Ikemura T."/>
            <person name="Matsumoto T."/>
            <person name="Sasaki T."/>
            <person name="Itoh T."/>
        </authorList>
    </citation>
    <scope>NUCLEOTIDE SEQUENCE [LARGE SCALE GENOMIC DNA]</scope>
    <source>
        <strain evidence="3">cv. Nipponbare</strain>
    </source>
</reference>
<feature type="compositionally biased region" description="Gly residues" evidence="1">
    <location>
        <begin position="45"/>
        <end position="54"/>
    </location>
</feature>
<feature type="compositionally biased region" description="Gly residues" evidence="1">
    <location>
        <begin position="129"/>
        <end position="140"/>
    </location>
</feature>
<feature type="compositionally biased region" description="Basic and acidic residues" evidence="1">
    <location>
        <begin position="92"/>
        <end position="108"/>
    </location>
</feature>
<keyword evidence="3" id="KW-1185">Reference proteome</keyword>
<feature type="compositionally biased region" description="Acidic residues" evidence="1">
    <location>
        <begin position="59"/>
        <end position="68"/>
    </location>
</feature>
<feature type="compositionally biased region" description="Basic and acidic residues" evidence="1">
    <location>
        <begin position="169"/>
        <end position="178"/>
    </location>
</feature>
<dbReference type="Proteomes" id="UP000059680">
    <property type="component" value="Chromosome 1"/>
</dbReference>
<feature type="non-terminal residue" evidence="2">
    <location>
        <position position="196"/>
    </location>
</feature>
<accession>A0A0P0V0G3</accession>
<evidence type="ECO:0000313" key="3">
    <source>
        <dbReference type="Proteomes" id="UP000059680"/>
    </source>
</evidence>
<feature type="compositionally biased region" description="Acidic residues" evidence="1">
    <location>
        <begin position="82"/>
        <end position="91"/>
    </location>
</feature>
<evidence type="ECO:0000256" key="1">
    <source>
        <dbReference type="SAM" id="MobiDB-lite"/>
    </source>
</evidence>
<gene>
    <name evidence="2" type="ordered locus">Os01g0231950</name>
    <name evidence="2" type="ORF">OSNPB_010231950</name>
</gene>
<dbReference type="InParanoid" id="A0A0P0V0G3"/>
<dbReference type="eggNOG" id="ENOG502R7F7">
    <property type="taxonomic scope" value="Eukaryota"/>
</dbReference>
<feature type="compositionally biased region" description="Basic residues" evidence="1">
    <location>
        <begin position="179"/>
        <end position="189"/>
    </location>
</feature>
<protein>
    <submittedName>
        <fullName evidence="2">Os01g0231950 protein</fullName>
    </submittedName>
</protein>
<reference evidence="2 3" key="3">
    <citation type="journal article" date="2013" name="Rice">
        <title>Improvement of the Oryza sativa Nipponbare reference genome using next generation sequence and optical map data.</title>
        <authorList>
            <person name="Kawahara Y."/>
            <person name="de la Bastide M."/>
            <person name="Hamilton J.P."/>
            <person name="Kanamori H."/>
            <person name="McCombie W.R."/>
            <person name="Ouyang S."/>
            <person name="Schwartz D.C."/>
            <person name="Tanaka T."/>
            <person name="Wu J."/>
            <person name="Zhou S."/>
            <person name="Childs K.L."/>
            <person name="Davidson R.M."/>
            <person name="Lin H."/>
            <person name="Quesada-Ocampo L."/>
            <person name="Vaillancourt B."/>
            <person name="Sakai H."/>
            <person name="Lee S.S."/>
            <person name="Kim J."/>
            <person name="Numa H."/>
            <person name="Itoh T."/>
            <person name="Buell C.R."/>
            <person name="Matsumoto T."/>
        </authorList>
    </citation>
    <scope>NUCLEOTIDE SEQUENCE [LARGE SCALE GENOMIC DNA]</scope>
    <source>
        <strain evidence="3">cv. Nipponbare</strain>
    </source>
</reference>
<dbReference type="PaxDb" id="39947-A0A0P0V0G3"/>
<dbReference type="EMBL" id="AP014957">
    <property type="protein sequence ID" value="BAS71181.1"/>
    <property type="molecule type" value="Genomic_DNA"/>
</dbReference>
<proteinExistence type="predicted"/>
<evidence type="ECO:0000313" key="2">
    <source>
        <dbReference type="EMBL" id="BAS71181.1"/>
    </source>
</evidence>
<name>A0A0P0V0G3_ORYSJ</name>
<dbReference type="AlphaFoldDB" id="A0A0P0V0G3"/>
<organism evidence="2 3">
    <name type="scientific">Oryza sativa subsp. japonica</name>
    <name type="common">Rice</name>
    <dbReference type="NCBI Taxonomy" id="39947"/>
    <lineage>
        <taxon>Eukaryota</taxon>
        <taxon>Viridiplantae</taxon>
        <taxon>Streptophyta</taxon>
        <taxon>Embryophyta</taxon>
        <taxon>Tracheophyta</taxon>
        <taxon>Spermatophyta</taxon>
        <taxon>Magnoliopsida</taxon>
        <taxon>Liliopsida</taxon>
        <taxon>Poales</taxon>
        <taxon>Poaceae</taxon>
        <taxon>BOP clade</taxon>
        <taxon>Oryzoideae</taxon>
        <taxon>Oryzeae</taxon>
        <taxon>Oryzinae</taxon>
        <taxon>Oryza</taxon>
        <taxon>Oryza sativa</taxon>
    </lineage>
</organism>
<sequence length="196" mass="20148">MAGRAHEEALINQPSQRPTYKRPNPIDPVVGPFAGGEGRAEGAGRVHGGAGVGPAGEDVGADDEADEERAERADGAAPVDDGGVDGEEEGEGEHGLHGHGARRADAGRRRVHRDGLLAAGEGGEEEAGEGGAEQLGGGVERGAEEGDVAAGGEAERDGRVDVAAGDVQPRGDHDGDHQRVRRRHRRQPHYRVAAAA</sequence>